<feature type="domain" description="Bacterial Ig-like" evidence="1">
    <location>
        <begin position="120"/>
        <end position="197"/>
    </location>
</feature>
<dbReference type="Pfam" id="PF19077">
    <property type="entry name" value="Big_13"/>
    <property type="match status" value="2"/>
</dbReference>
<evidence type="ECO:0000313" key="2">
    <source>
        <dbReference type="EMBL" id="MER2493086.1"/>
    </source>
</evidence>
<dbReference type="Proteomes" id="UP001467690">
    <property type="component" value="Unassembled WGS sequence"/>
</dbReference>
<dbReference type="NCBIfam" id="NF033510">
    <property type="entry name" value="Ca_tandemer"/>
    <property type="match status" value="3"/>
</dbReference>
<protein>
    <submittedName>
        <fullName evidence="2">Ig-like domain-containing protein</fullName>
    </submittedName>
</protein>
<dbReference type="RefSeq" id="WP_350402437.1">
    <property type="nucleotide sequence ID" value="NZ_JBELOE010000243.1"/>
</dbReference>
<keyword evidence="3" id="KW-1185">Reference proteome</keyword>
<dbReference type="EMBL" id="JBELOE010000243">
    <property type="protein sequence ID" value="MER2493086.1"/>
    <property type="molecule type" value="Genomic_DNA"/>
</dbReference>
<accession>A0ABV1RJG5</accession>
<comment type="caution">
    <text evidence="2">The sequence shown here is derived from an EMBL/GenBank/DDBJ whole genome shotgun (WGS) entry which is preliminary data.</text>
</comment>
<evidence type="ECO:0000259" key="1">
    <source>
        <dbReference type="Pfam" id="PF19077"/>
    </source>
</evidence>
<proteinExistence type="predicted"/>
<feature type="non-terminal residue" evidence="2">
    <location>
        <position position="1"/>
    </location>
</feature>
<gene>
    <name evidence="2" type="ORF">ABS311_14475</name>
</gene>
<organism evidence="2 3">
    <name type="scientific">Catenovulum sediminis</name>
    <dbReference type="NCBI Taxonomy" id="1740262"/>
    <lineage>
        <taxon>Bacteria</taxon>
        <taxon>Pseudomonadati</taxon>
        <taxon>Pseudomonadota</taxon>
        <taxon>Gammaproteobacteria</taxon>
        <taxon>Alteromonadales</taxon>
        <taxon>Alteromonadaceae</taxon>
        <taxon>Catenovulum</taxon>
    </lineage>
</organism>
<dbReference type="InterPro" id="IPR044016">
    <property type="entry name" value="Big_13"/>
</dbReference>
<evidence type="ECO:0000313" key="3">
    <source>
        <dbReference type="Proteomes" id="UP001467690"/>
    </source>
</evidence>
<sequence length="291" mass="28949">ISTPIEIDNIVNASEDDSVLISGSGAEANASLTITIGSVSIQTTADSSGNWTIASNEIDISALTNGTLTVAVTQTDAAGNTSSSVTQDITLDNAAPSAPVITTPIETDGIVNAAEDNDVLITGSGAEANVTVDIKISDGFNTDTAQVTADGSGNWSIAGSEIDVSAFNNGTLTVTATQTDDAGNTSTAATQTITLDNAAPSGLTITTPIESDGLVSAAEDNDVLIAGTGAEAGNSVTVTITDGNSNLSRTVNADSSGAWTISGSEFDISTFNNGTLTITATQTDDAGNTST</sequence>
<dbReference type="InterPro" id="IPR013783">
    <property type="entry name" value="Ig-like_fold"/>
</dbReference>
<dbReference type="Gene3D" id="2.60.40.10">
    <property type="entry name" value="Immunoglobulins"/>
    <property type="match status" value="3"/>
</dbReference>
<feature type="domain" description="Bacterial Ig-like" evidence="1">
    <location>
        <begin position="24"/>
        <end position="93"/>
    </location>
</feature>
<feature type="non-terminal residue" evidence="2">
    <location>
        <position position="291"/>
    </location>
</feature>
<reference evidence="2 3" key="1">
    <citation type="submission" date="2024-06" db="EMBL/GenBank/DDBJ databases">
        <authorList>
            <person name="Chen R.Y."/>
        </authorList>
    </citation>
    <scope>NUCLEOTIDE SEQUENCE [LARGE SCALE GENOMIC DNA]</scope>
    <source>
        <strain evidence="2 3">D2</strain>
    </source>
</reference>
<name>A0ABV1RJG5_9ALTE</name>